<dbReference type="CDD" id="cd02440">
    <property type="entry name" value="AdoMet_MTases"/>
    <property type="match status" value="1"/>
</dbReference>
<dbReference type="InterPro" id="IPR029063">
    <property type="entry name" value="SAM-dependent_MTases_sf"/>
</dbReference>
<dbReference type="PIRSF" id="PIRSF005578">
    <property type="entry name" value="TlyA"/>
    <property type="match status" value="1"/>
</dbReference>
<feature type="domain" description="RNA-binding S4" evidence="4">
    <location>
        <begin position="5"/>
        <end position="70"/>
    </location>
</feature>
<comment type="caution">
    <text evidence="5">The sequence shown here is derived from an EMBL/GenBank/DDBJ whole genome shotgun (WGS) entry which is preliminary data.</text>
</comment>
<dbReference type="Gene3D" id="3.40.50.150">
    <property type="entry name" value="Vaccinia Virus protein VP39"/>
    <property type="match status" value="1"/>
</dbReference>
<protein>
    <submittedName>
        <fullName evidence="5">Hemolysin A</fullName>
    </submittedName>
</protein>
<keyword evidence="6" id="KW-1185">Reference proteome</keyword>
<dbReference type="GeneID" id="4684154"/>
<dbReference type="CDD" id="cd00165">
    <property type="entry name" value="S4"/>
    <property type="match status" value="1"/>
</dbReference>
<gene>
    <name evidence="5" type="ORF">BbINS_01874</name>
</gene>
<evidence type="ECO:0000256" key="2">
    <source>
        <dbReference type="ARBA" id="ARBA00029460"/>
    </source>
</evidence>
<dbReference type="PANTHER" id="PTHR32319:SF0">
    <property type="entry name" value="BACTERIAL HEMOLYSIN-LIKE PROTEIN"/>
    <property type="match status" value="1"/>
</dbReference>
<dbReference type="Gene3D" id="3.10.290.10">
    <property type="entry name" value="RNA-binding S4 domain"/>
    <property type="match status" value="1"/>
</dbReference>
<dbReference type="RefSeq" id="WP_005766410.1">
    <property type="nucleotide sequence ID" value="NZ_AMQK01000006.1"/>
</dbReference>
<dbReference type="EMBL" id="AMQK01000006">
    <property type="protein sequence ID" value="EKS44973.1"/>
    <property type="molecule type" value="Genomic_DNA"/>
</dbReference>
<dbReference type="PROSITE" id="PS50889">
    <property type="entry name" value="S4"/>
    <property type="match status" value="1"/>
</dbReference>
<evidence type="ECO:0000313" key="5">
    <source>
        <dbReference type="EMBL" id="EKS44973.1"/>
    </source>
</evidence>
<evidence type="ECO:0000313" key="6">
    <source>
        <dbReference type="Proteomes" id="UP000009359"/>
    </source>
</evidence>
<dbReference type="SUPFAM" id="SSF55174">
    <property type="entry name" value="Alpha-L RNA-binding motif"/>
    <property type="match status" value="1"/>
</dbReference>
<dbReference type="InterPro" id="IPR002942">
    <property type="entry name" value="S4_RNA-bd"/>
</dbReference>
<reference evidence="5 6" key="1">
    <citation type="journal article" date="2013" name="Genome Announc.">
        <title>Whole Genome Sequencing and Comparative Analysis of Bartonella bacilliformis Strain INS, the Causative Agent of Carrion's Disease.</title>
        <authorList>
            <person name="Tarazona D."/>
            <person name="Padilla C."/>
            <person name="Caceres O."/>
            <person name="Montenegro J.D."/>
            <person name="Bailon H."/>
            <person name="Ventura G."/>
            <person name="Mendoza G."/>
            <person name="Anaya E."/>
            <person name="Guio H."/>
        </authorList>
    </citation>
    <scope>NUCLEOTIDE SEQUENCE [LARGE SCALE GENOMIC DNA]</scope>
    <source>
        <strain evidence="5 6">INS</strain>
    </source>
</reference>
<dbReference type="Pfam" id="PF01479">
    <property type="entry name" value="S4"/>
    <property type="match status" value="1"/>
</dbReference>
<dbReference type="Pfam" id="PF01728">
    <property type="entry name" value="FtsJ"/>
    <property type="match status" value="1"/>
</dbReference>
<dbReference type="InterPro" id="IPR036986">
    <property type="entry name" value="S4_RNA-bd_sf"/>
</dbReference>
<keyword evidence="1 3" id="KW-0694">RNA-binding</keyword>
<dbReference type="PANTHER" id="PTHR32319">
    <property type="entry name" value="BACTERIAL HEMOLYSIN-LIKE PROTEIN"/>
    <property type="match status" value="1"/>
</dbReference>
<dbReference type="NCBIfam" id="TIGR00478">
    <property type="entry name" value="tly"/>
    <property type="match status" value="1"/>
</dbReference>
<dbReference type="InterPro" id="IPR004538">
    <property type="entry name" value="Hemolysin_A/TlyA"/>
</dbReference>
<sequence>MAVMKRLDVLLVEKNFFTTRSRARDAVVRQTVKVDGQIVSKAGKMISDDAEIIVCDPAQNYVSRAALKLIGALDAFPVVTTQVIALDIGASTGGFTQVLLERGASHVIAVDVGHNQFDACLSNNSAVTLLEGLNVRDLRQEHLGGREIDLIVSDVSFISLKLVLPSVFALIKKKAQAVLLVKPQFEVGREGIGKGGVLKNPSIAKKTAEELFDWLNTQKGWKAKGLIPSPITGSDGNLEYLLFGEKRIEQ</sequence>
<evidence type="ECO:0000256" key="1">
    <source>
        <dbReference type="ARBA" id="ARBA00022884"/>
    </source>
</evidence>
<organism evidence="5 6">
    <name type="scientific">Bartonella bacilliformis INS</name>
    <dbReference type="NCBI Taxonomy" id="1206782"/>
    <lineage>
        <taxon>Bacteria</taxon>
        <taxon>Pseudomonadati</taxon>
        <taxon>Pseudomonadota</taxon>
        <taxon>Alphaproteobacteria</taxon>
        <taxon>Hyphomicrobiales</taxon>
        <taxon>Bartonellaceae</taxon>
        <taxon>Bartonella</taxon>
    </lineage>
</organism>
<evidence type="ECO:0000256" key="3">
    <source>
        <dbReference type="PROSITE-ProRule" id="PRU00182"/>
    </source>
</evidence>
<dbReference type="InterPro" id="IPR047048">
    <property type="entry name" value="TlyA"/>
</dbReference>
<evidence type="ECO:0000259" key="4">
    <source>
        <dbReference type="SMART" id="SM00363"/>
    </source>
</evidence>
<name>A0ABN0IGZ2_BARBA</name>
<dbReference type="SMART" id="SM00363">
    <property type="entry name" value="S4"/>
    <property type="match status" value="1"/>
</dbReference>
<proteinExistence type="inferred from homology"/>
<accession>A0ABN0IGZ2</accession>
<dbReference type="InterPro" id="IPR002877">
    <property type="entry name" value="RNA_MeTrfase_FtsJ_dom"/>
</dbReference>
<comment type="similarity">
    <text evidence="2">Belongs to the TlyA family.</text>
</comment>
<dbReference type="SUPFAM" id="SSF53335">
    <property type="entry name" value="S-adenosyl-L-methionine-dependent methyltransferases"/>
    <property type="match status" value="1"/>
</dbReference>
<dbReference type="Proteomes" id="UP000009359">
    <property type="component" value="Unassembled WGS sequence"/>
</dbReference>